<feature type="domain" description="Activator of Hsp90 ATPase homologue 1/2-like C-terminal" evidence="2">
    <location>
        <begin position="26"/>
        <end position="141"/>
    </location>
</feature>
<evidence type="ECO:0000259" key="2">
    <source>
        <dbReference type="Pfam" id="PF08327"/>
    </source>
</evidence>
<comment type="caution">
    <text evidence="3">The sequence shown here is derived from an EMBL/GenBank/DDBJ whole genome shotgun (WGS) entry which is preliminary data.</text>
</comment>
<keyword evidence="4" id="KW-1185">Reference proteome</keyword>
<dbReference type="Pfam" id="PF08327">
    <property type="entry name" value="AHSA1"/>
    <property type="match status" value="1"/>
</dbReference>
<dbReference type="InterPro" id="IPR023393">
    <property type="entry name" value="START-like_dom_sf"/>
</dbReference>
<dbReference type="RefSeq" id="WP_344304633.1">
    <property type="nucleotide sequence ID" value="NZ_BAAAQQ010000013.1"/>
</dbReference>
<dbReference type="SUPFAM" id="SSF55961">
    <property type="entry name" value="Bet v1-like"/>
    <property type="match status" value="1"/>
</dbReference>
<dbReference type="Proteomes" id="UP001500575">
    <property type="component" value="Unassembled WGS sequence"/>
</dbReference>
<comment type="similarity">
    <text evidence="1">Belongs to the AHA1 family.</text>
</comment>
<protein>
    <recommendedName>
        <fullName evidence="2">Activator of Hsp90 ATPase homologue 1/2-like C-terminal domain-containing protein</fullName>
    </recommendedName>
</protein>
<evidence type="ECO:0000313" key="3">
    <source>
        <dbReference type="EMBL" id="GAA2129089.1"/>
    </source>
</evidence>
<dbReference type="InterPro" id="IPR013538">
    <property type="entry name" value="ASHA1/2-like_C"/>
</dbReference>
<evidence type="ECO:0000313" key="4">
    <source>
        <dbReference type="Proteomes" id="UP001500575"/>
    </source>
</evidence>
<evidence type="ECO:0000256" key="1">
    <source>
        <dbReference type="ARBA" id="ARBA00006817"/>
    </source>
</evidence>
<gene>
    <name evidence="3" type="ORF">GCM10009843_30310</name>
</gene>
<reference evidence="3 4" key="1">
    <citation type="journal article" date="2019" name="Int. J. Syst. Evol. Microbiol.">
        <title>The Global Catalogue of Microorganisms (GCM) 10K type strain sequencing project: providing services to taxonomists for standard genome sequencing and annotation.</title>
        <authorList>
            <consortium name="The Broad Institute Genomics Platform"/>
            <consortium name="The Broad Institute Genome Sequencing Center for Infectious Disease"/>
            <person name="Wu L."/>
            <person name="Ma J."/>
        </authorList>
    </citation>
    <scope>NUCLEOTIDE SEQUENCE [LARGE SCALE GENOMIC DNA]</scope>
    <source>
        <strain evidence="3 4">JCM 16021</strain>
    </source>
</reference>
<dbReference type="CDD" id="cd08899">
    <property type="entry name" value="SRPBCC_CalC_Aha1-like_6"/>
    <property type="match status" value="1"/>
</dbReference>
<name>A0ABN2YL37_9ACTN</name>
<dbReference type="Gene3D" id="3.30.530.20">
    <property type="match status" value="1"/>
</dbReference>
<accession>A0ABN2YL37</accession>
<sequence length="172" mass="19467">MTATPTGRREWRGGTGYVVLERSFEAPIEAVWAAVTEPERMSRWIGTWTGDPRTGEVKFRMGFEGDDAPDEPMTIDECDPPRRLATRHTIPGGDDFVWRLELDLDEVDGVTTLTFAQIMDDPDIAENVGPGWEYYLDRLVAVEAGRDPADLVWEDYYPAQAEFYRAAFARAT</sequence>
<dbReference type="EMBL" id="BAAAQQ010000013">
    <property type="protein sequence ID" value="GAA2129089.1"/>
    <property type="molecule type" value="Genomic_DNA"/>
</dbReference>
<proteinExistence type="inferred from homology"/>
<organism evidence="3 4">
    <name type="scientific">Nocardioides bigeumensis</name>
    <dbReference type="NCBI Taxonomy" id="433657"/>
    <lineage>
        <taxon>Bacteria</taxon>
        <taxon>Bacillati</taxon>
        <taxon>Actinomycetota</taxon>
        <taxon>Actinomycetes</taxon>
        <taxon>Propionibacteriales</taxon>
        <taxon>Nocardioidaceae</taxon>
        <taxon>Nocardioides</taxon>
    </lineage>
</organism>